<dbReference type="InterPro" id="IPR000994">
    <property type="entry name" value="Pept_M24"/>
</dbReference>
<name>A0AAN8Z276_9MAGN</name>
<dbReference type="Pfam" id="PF00557">
    <property type="entry name" value="Peptidase_M24"/>
    <property type="match status" value="1"/>
</dbReference>
<protein>
    <submittedName>
        <fullName evidence="3">Peptidase M24</fullName>
    </submittedName>
</protein>
<feature type="domain" description="Peptidase M24" evidence="2">
    <location>
        <begin position="160"/>
        <end position="212"/>
    </location>
</feature>
<gene>
    <name evidence="3" type="ORF">RJ641_012289</name>
</gene>
<dbReference type="EMBL" id="JBAMMX010000019">
    <property type="protein sequence ID" value="KAK6921782.1"/>
    <property type="molecule type" value="Genomic_DNA"/>
</dbReference>
<dbReference type="Proteomes" id="UP001370490">
    <property type="component" value="Unassembled WGS sequence"/>
</dbReference>
<proteinExistence type="predicted"/>
<reference evidence="3 4" key="1">
    <citation type="submission" date="2023-12" db="EMBL/GenBank/DDBJ databases">
        <title>A high-quality genome assembly for Dillenia turbinata (Dilleniales).</title>
        <authorList>
            <person name="Chanderbali A."/>
        </authorList>
    </citation>
    <scope>NUCLEOTIDE SEQUENCE [LARGE SCALE GENOMIC DNA]</scope>
    <source>
        <strain evidence="3">LSX21</strain>
        <tissue evidence="3">Leaf</tissue>
    </source>
</reference>
<dbReference type="SUPFAM" id="SSF55920">
    <property type="entry name" value="Creatinase/aminopeptidase"/>
    <property type="match status" value="1"/>
</dbReference>
<evidence type="ECO:0000313" key="4">
    <source>
        <dbReference type="Proteomes" id="UP001370490"/>
    </source>
</evidence>
<dbReference type="InterPro" id="IPR036005">
    <property type="entry name" value="Creatinase/aminopeptidase-like"/>
</dbReference>
<evidence type="ECO:0000313" key="3">
    <source>
        <dbReference type="EMBL" id="KAK6921782.1"/>
    </source>
</evidence>
<keyword evidence="4" id="KW-1185">Reference proteome</keyword>
<feature type="region of interest" description="Disordered" evidence="1">
    <location>
        <begin position="1"/>
        <end position="32"/>
    </location>
</feature>
<dbReference type="PANTHER" id="PTHR43330">
    <property type="entry name" value="METHIONINE AMINOPEPTIDASE"/>
    <property type="match status" value="1"/>
</dbReference>
<evidence type="ECO:0000259" key="2">
    <source>
        <dbReference type="Pfam" id="PF00557"/>
    </source>
</evidence>
<comment type="caution">
    <text evidence="3">The sequence shown here is derived from an EMBL/GenBank/DDBJ whole genome shotgun (WGS) entry which is preliminary data.</text>
</comment>
<dbReference type="Gene3D" id="3.90.230.10">
    <property type="entry name" value="Creatinase/methionine aminopeptidase superfamily"/>
    <property type="match status" value="2"/>
</dbReference>
<evidence type="ECO:0000256" key="1">
    <source>
        <dbReference type="SAM" id="MobiDB-lite"/>
    </source>
</evidence>
<accession>A0AAN8Z276</accession>
<organism evidence="3 4">
    <name type="scientific">Dillenia turbinata</name>
    <dbReference type="NCBI Taxonomy" id="194707"/>
    <lineage>
        <taxon>Eukaryota</taxon>
        <taxon>Viridiplantae</taxon>
        <taxon>Streptophyta</taxon>
        <taxon>Embryophyta</taxon>
        <taxon>Tracheophyta</taxon>
        <taxon>Spermatophyta</taxon>
        <taxon>Magnoliopsida</taxon>
        <taxon>eudicotyledons</taxon>
        <taxon>Gunneridae</taxon>
        <taxon>Pentapetalae</taxon>
        <taxon>Dilleniales</taxon>
        <taxon>Dilleniaceae</taxon>
        <taxon>Dillenia</taxon>
    </lineage>
</organism>
<dbReference type="GO" id="GO:0070006">
    <property type="term" value="F:metalloaminopeptidase activity"/>
    <property type="evidence" value="ECO:0007669"/>
    <property type="project" value="TreeGrafter"/>
</dbReference>
<dbReference type="AlphaFoldDB" id="A0AAN8Z276"/>
<dbReference type="PANTHER" id="PTHR43330:SF1">
    <property type="entry name" value="METHIONINE AMINOPEPTIDASE 1B, CHLOROPLASTIC"/>
    <property type="match status" value="1"/>
</dbReference>
<sequence length="214" mass="23606">MDYGPLVSRQRSRQVADEVSEPSTVGSSYPRKESSVRTPLIVVSKRISGLEGAITIRRRPPLRRGRVSPRLPVPDHIPRPPYRGSNVLPELSSEPQIHDSEGSLLLVLGGKYYCILYLHAAMYSYHPSVTANEIDKAVHLMMTDSGAYLSSLGYGGFPKSGYHGDTSTTFLCGDVSVAFKRLVEVTEECMERGFAVCKDGASFKKIGKRIWSVN</sequence>
<dbReference type="GO" id="GO:0009507">
    <property type="term" value="C:chloroplast"/>
    <property type="evidence" value="ECO:0007669"/>
    <property type="project" value="TreeGrafter"/>
</dbReference>